<dbReference type="SMART" id="SM00268">
    <property type="entry name" value="ACTIN"/>
    <property type="match status" value="1"/>
</dbReference>
<accession>A0AAD1XFB4</accession>
<dbReference type="SUPFAM" id="SSF53067">
    <property type="entry name" value="Actin-like ATPase domain"/>
    <property type="match status" value="2"/>
</dbReference>
<evidence type="ECO:0000313" key="4">
    <source>
        <dbReference type="Proteomes" id="UP001295684"/>
    </source>
</evidence>
<reference evidence="3" key="1">
    <citation type="submission" date="2023-07" db="EMBL/GenBank/DDBJ databases">
        <authorList>
            <consortium name="AG Swart"/>
            <person name="Singh M."/>
            <person name="Singh A."/>
            <person name="Seah K."/>
            <person name="Emmerich C."/>
        </authorList>
    </citation>
    <scope>NUCLEOTIDE SEQUENCE</scope>
    <source>
        <strain evidence="3">DP1</strain>
    </source>
</reference>
<organism evidence="3 4">
    <name type="scientific">Euplotes crassus</name>
    <dbReference type="NCBI Taxonomy" id="5936"/>
    <lineage>
        <taxon>Eukaryota</taxon>
        <taxon>Sar</taxon>
        <taxon>Alveolata</taxon>
        <taxon>Ciliophora</taxon>
        <taxon>Intramacronucleata</taxon>
        <taxon>Spirotrichea</taxon>
        <taxon>Hypotrichia</taxon>
        <taxon>Euplotida</taxon>
        <taxon>Euplotidae</taxon>
        <taxon>Moneuplotes</taxon>
    </lineage>
</organism>
<dbReference type="EMBL" id="CAMPGE010010312">
    <property type="protein sequence ID" value="CAI2369161.1"/>
    <property type="molecule type" value="Genomic_DNA"/>
</dbReference>
<dbReference type="InterPro" id="IPR043129">
    <property type="entry name" value="ATPase_NBD"/>
</dbReference>
<evidence type="ECO:0000256" key="2">
    <source>
        <dbReference type="RuleBase" id="RU000487"/>
    </source>
</evidence>
<comment type="catalytic activity">
    <reaction evidence="1">
        <text>ATP + H2O = ADP + phosphate + H(+)</text>
        <dbReference type="Rhea" id="RHEA:13065"/>
        <dbReference type="ChEBI" id="CHEBI:15377"/>
        <dbReference type="ChEBI" id="CHEBI:15378"/>
        <dbReference type="ChEBI" id="CHEBI:30616"/>
        <dbReference type="ChEBI" id="CHEBI:43474"/>
        <dbReference type="ChEBI" id="CHEBI:456216"/>
    </reaction>
</comment>
<dbReference type="Gene3D" id="3.30.420.40">
    <property type="match status" value="2"/>
</dbReference>
<proteinExistence type="inferred from homology"/>
<evidence type="ECO:0008006" key="5">
    <source>
        <dbReference type="Google" id="ProtNLM"/>
    </source>
</evidence>
<dbReference type="Pfam" id="PF00022">
    <property type="entry name" value="Actin"/>
    <property type="match status" value="2"/>
</dbReference>
<evidence type="ECO:0000256" key="1">
    <source>
        <dbReference type="ARBA" id="ARBA00049360"/>
    </source>
</evidence>
<dbReference type="InterPro" id="IPR004000">
    <property type="entry name" value="Actin"/>
</dbReference>
<dbReference type="Proteomes" id="UP001295684">
    <property type="component" value="Unassembled WGS sequence"/>
</dbReference>
<dbReference type="PANTHER" id="PTHR11937">
    <property type="entry name" value="ACTIN"/>
    <property type="match status" value="1"/>
</dbReference>
<comment type="caution">
    <text evidence="3">The sequence shown here is derived from an EMBL/GenBank/DDBJ whole genome shotgun (WGS) entry which is preliminary data.</text>
</comment>
<protein>
    <recommendedName>
        <fullName evidence="5">Actin-related protein 10</fullName>
    </recommendedName>
</protein>
<name>A0AAD1XFB4_EUPCR</name>
<sequence>MDLGASTGIDMEEQMVILDIGIDYTKVGLSKDSTPRQILKTPLSISSIIRLKDEIGPLTLVDIMKESKKVKHEIHEFLYEVFIIHCLLKTKGSKICILEQLIFPRSFMQSLAEVLYLEFEFSKVYFFLADLLPLYTTGLDSGIMVDCGFLHTSVTPVVQTIFTIKGKKHSYFGGAALEQDLKAQMKLENPGNEKYITNTLIKDVICKVLKTLSRKQFDAFFATEESIEKMKQKKYPLSEMSRRYEALSMSYHTIAGTMECFFDQGGTDQYINIAHMVLDCLLELEESDRTLAAQNIIPSGGLFMIPGMHRRLLGELQYSVENIDKYKGLIGLKDKFRVENSIYPANILAWVGASLLSCLNEEVDMFLISKGEFEKDCKGILPDRFGHCFLTCSRNMEIPEDPPVEEGKEQLEDIKFKVPETKRPENYFNIQFEEMNKKRKELLYSSATPYSTRAINRSKGFVFPR</sequence>
<dbReference type="Gene3D" id="3.90.640.10">
    <property type="entry name" value="Actin, Chain A, domain 4"/>
    <property type="match status" value="1"/>
</dbReference>
<evidence type="ECO:0000313" key="3">
    <source>
        <dbReference type="EMBL" id="CAI2369161.1"/>
    </source>
</evidence>
<keyword evidence="4" id="KW-1185">Reference proteome</keyword>
<gene>
    <name evidence="3" type="ORF">ECRASSUSDP1_LOCUS10459</name>
</gene>
<comment type="similarity">
    <text evidence="2">Belongs to the actin family.</text>
</comment>
<dbReference type="AlphaFoldDB" id="A0AAD1XFB4"/>